<evidence type="ECO:0000313" key="5">
    <source>
        <dbReference type="Proteomes" id="UP001314263"/>
    </source>
</evidence>
<comment type="similarity">
    <text evidence="1">Belongs to the glycosyltransferase 90 family.</text>
</comment>
<dbReference type="Pfam" id="PF05686">
    <property type="entry name" value="Glyco_transf_90"/>
    <property type="match status" value="1"/>
</dbReference>
<dbReference type="Proteomes" id="UP001314263">
    <property type="component" value="Unassembled WGS sequence"/>
</dbReference>
<dbReference type="PANTHER" id="PTHR12203:SF35">
    <property type="entry name" value="PROTEIN O-GLUCOSYLTRANSFERASE 1"/>
    <property type="match status" value="1"/>
</dbReference>
<keyword evidence="2" id="KW-0808">Transferase</keyword>
<accession>A0AAV1HQ65</accession>
<name>A0AAV1HQ65_9CHLO</name>
<comment type="caution">
    <text evidence="4">The sequence shown here is derived from an EMBL/GenBank/DDBJ whole genome shotgun (WGS) entry which is preliminary data.</text>
</comment>
<dbReference type="GO" id="GO:0016740">
    <property type="term" value="F:transferase activity"/>
    <property type="evidence" value="ECO:0007669"/>
    <property type="project" value="UniProtKB-KW"/>
</dbReference>
<dbReference type="SMART" id="SM00672">
    <property type="entry name" value="CAP10"/>
    <property type="match status" value="1"/>
</dbReference>
<organism evidence="4 5">
    <name type="scientific">Coccomyxa viridis</name>
    <dbReference type="NCBI Taxonomy" id="1274662"/>
    <lineage>
        <taxon>Eukaryota</taxon>
        <taxon>Viridiplantae</taxon>
        <taxon>Chlorophyta</taxon>
        <taxon>core chlorophytes</taxon>
        <taxon>Trebouxiophyceae</taxon>
        <taxon>Trebouxiophyceae incertae sedis</taxon>
        <taxon>Coccomyxaceae</taxon>
        <taxon>Coccomyxa</taxon>
    </lineage>
</organism>
<keyword evidence="5" id="KW-1185">Reference proteome</keyword>
<dbReference type="InterPro" id="IPR051091">
    <property type="entry name" value="O-Glucosyltr/Glycosyltrsf_90"/>
</dbReference>
<evidence type="ECO:0000313" key="4">
    <source>
        <dbReference type="EMBL" id="CAK0732685.1"/>
    </source>
</evidence>
<proteinExistence type="inferred from homology"/>
<evidence type="ECO:0000256" key="1">
    <source>
        <dbReference type="ARBA" id="ARBA00010118"/>
    </source>
</evidence>
<dbReference type="PANTHER" id="PTHR12203">
    <property type="entry name" value="KDEL LYS-ASP-GLU-LEU CONTAINING - RELATED"/>
    <property type="match status" value="1"/>
</dbReference>
<dbReference type="AlphaFoldDB" id="A0AAV1HQ65"/>
<reference evidence="4 5" key="1">
    <citation type="submission" date="2023-10" db="EMBL/GenBank/DDBJ databases">
        <authorList>
            <person name="Maclean D."/>
            <person name="Macfadyen A."/>
        </authorList>
    </citation>
    <scope>NUCLEOTIDE SEQUENCE [LARGE SCALE GENOMIC DNA]</scope>
</reference>
<dbReference type="EMBL" id="CAUYUE010000001">
    <property type="protein sequence ID" value="CAK0732685.1"/>
    <property type="molecule type" value="Genomic_DNA"/>
</dbReference>
<sequence length="265" mass="29959">MALLYSMWDEPPVRRIEDEPGPWFAYCGKRQELNNLLLPVELSHSKTPCEKGLDCSFGSQDRRDGKAVFIGAPTGWGNGRRRSVFLAGMNAMHRVYARIKHHANEPIEDHELVSVLKTDEKVTLQDQVSHFKYIVHVEGHCAAVRLGSLLASPSAVMKVASEQDEWFTPLLKPYKHYIPVSFDVHNNGTGSGYSVNLADQVEWAEAHPEAVAMIAKNANTFAEHFLSPEGRSCYAAWLLHEYAQMQRDPWSIREQRDSMVRAEAL</sequence>
<dbReference type="InterPro" id="IPR006598">
    <property type="entry name" value="CAP10"/>
</dbReference>
<evidence type="ECO:0000256" key="2">
    <source>
        <dbReference type="ARBA" id="ARBA00022679"/>
    </source>
</evidence>
<gene>
    <name evidence="4" type="ORF">CVIRNUC_000165</name>
</gene>
<protein>
    <recommendedName>
        <fullName evidence="3">Glycosyl transferase CAP10 domain-containing protein</fullName>
    </recommendedName>
</protein>
<feature type="domain" description="Glycosyl transferase CAP10" evidence="3">
    <location>
        <begin position="1"/>
        <end position="249"/>
    </location>
</feature>
<evidence type="ECO:0000259" key="3">
    <source>
        <dbReference type="SMART" id="SM00672"/>
    </source>
</evidence>